<proteinExistence type="predicted"/>
<dbReference type="EMBL" id="JBGBPQ010000013">
    <property type="protein sequence ID" value="KAL1511910.1"/>
    <property type="molecule type" value="Genomic_DNA"/>
</dbReference>
<gene>
    <name evidence="2" type="ORF">AB1Y20_005191</name>
</gene>
<keyword evidence="3" id="KW-1185">Reference proteome</keyword>
<name>A0AB34J5G8_PRYPA</name>
<feature type="compositionally biased region" description="Basic and acidic residues" evidence="1">
    <location>
        <begin position="66"/>
        <end position="83"/>
    </location>
</feature>
<feature type="compositionally biased region" description="Basic and acidic residues" evidence="1">
    <location>
        <begin position="212"/>
        <end position="224"/>
    </location>
</feature>
<feature type="compositionally biased region" description="Pro residues" evidence="1">
    <location>
        <begin position="86"/>
        <end position="96"/>
    </location>
</feature>
<feature type="region of interest" description="Disordered" evidence="1">
    <location>
        <begin position="66"/>
        <end position="97"/>
    </location>
</feature>
<organism evidence="2 3">
    <name type="scientific">Prymnesium parvum</name>
    <name type="common">Toxic golden alga</name>
    <dbReference type="NCBI Taxonomy" id="97485"/>
    <lineage>
        <taxon>Eukaryota</taxon>
        <taxon>Haptista</taxon>
        <taxon>Haptophyta</taxon>
        <taxon>Prymnesiophyceae</taxon>
        <taxon>Prymnesiales</taxon>
        <taxon>Prymnesiaceae</taxon>
        <taxon>Prymnesium</taxon>
    </lineage>
</organism>
<dbReference type="AlphaFoldDB" id="A0AB34J5G8"/>
<accession>A0AB34J5G8</accession>
<evidence type="ECO:0000256" key="1">
    <source>
        <dbReference type="SAM" id="MobiDB-lite"/>
    </source>
</evidence>
<reference evidence="2 3" key="1">
    <citation type="journal article" date="2024" name="Science">
        <title>Giant polyketide synthase enzymes in the biosynthesis of giant marine polyether toxins.</title>
        <authorList>
            <person name="Fallon T.R."/>
            <person name="Shende V.V."/>
            <person name="Wierzbicki I.H."/>
            <person name="Pendleton A.L."/>
            <person name="Watervoot N.F."/>
            <person name="Auber R.P."/>
            <person name="Gonzalez D.J."/>
            <person name="Wisecaver J.H."/>
            <person name="Moore B.S."/>
        </authorList>
    </citation>
    <scope>NUCLEOTIDE SEQUENCE [LARGE SCALE GENOMIC DNA]</scope>
    <source>
        <strain evidence="2 3">12B1</strain>
    </source>
</reference>
<dbReference type="Proteomes" id="UP001515480">
    <property type="component" value="Unassembled WGS sequence"/>
</dbReference>
<evidence type="ECO:0000313" key="2">
    <source>
        <dbReference type="EMBL" id="KAL1511910.1"/>
    </source>
</evidence>
<evidence type="ECO:0000313" key="3">
    <source>
        <dbReference type="Proteomes" id="UP001515480"/>
    </source>
</evidence>
<feature type="compositionally biased region" description="Polar residues" evidence="1">
    <location>
        <begin position="190"/>
        <end position="200"/>
    </location>
</feature>
<feature type="region of interest" description="Disordered" evidence="1">
    <location>
        <begin position="188"/>
        <end position="224"/>
    </location>
</feature>
<sequence length="420" mass="44460">MSKAIWSEPVSLLSKPKSEMRIETARNPVQDTAVASANDTLAAACVMAAMKTPSTLDSLMRAHEVVEAQSDRSTRSDTDEHSPGTDTPPAPAPPFQPCASVPRLDSSIASNTLAQTMALGGGVAAASPHAQLTIMDLQLKSILQEYALKRAQLMTSSALTQHAMVAAPRSVAPHSSAAAPLATLPSTVAQGTASTPSTVPGTPDTASLADAQEEKQKASKEGLSKRKLEPWVAKSWVVKDTATRQPCMRWATQSVRWQAKRPKTDSSKAPPRPFGVHMVCMAANDSKEGGCGFRQTSEPKMEHNGVSGVGEWHVVTLPHFNCPRGSFRPAVFATECDEGCCACACHVEGSGVDGADCECKGHWRRLAADEWVKTTTAPTANAWKDRRTERAKAKAAAKAMAVASASQQGESAKVSSVHVN</sequence>
<protein>
    <submittedName>
        <fullName evidence="2">Uncharacterized protein</fullName>
    </submittedName>
</protein>
<feature type="region of interest" description="Disordered" evidence="1">
    <location>
        <begin position="253"/>
        <end position="273"/>
    </location>
</feature>
<comment type="caution">
    <text evidence="2">The sequence shown here is derived from an EMBL/GenBank/DDBJ whole genome shotgun (WGS) entry which is preliminary data.</text>
</comment>